<reference evidence="3" key="1">
    <citation type="submission" date="2023-10" db="EMBL/GenBank/DDBJ databases">
        <authorList>
            <person name="Noh H."/>
        </authorList>
    </citation>
    <scope>NUCLEOTIDE SEQUENCE</scope>
    <source>
        <strain evidence="3">DUCC4014</strain>
    </source>
</reference>
<dbReference type="RefSeq" id="XP_062632253.1">
    <property type="nucleotide sequence ID" value="XM_062776269.1"/>
</dbReference>
<proteinExistence type="predicted"/>
<dbReference type="Proteomes" id="UP000827549">
    <property type="component" value="Chromosome 7"/>
</dbReference>
<keyword evidence="2" id="KW-1133">Transmembrane helix</keyword>
<feature type="compositionally biased region" description="Polar residues" evidence="1">
    <location>
        <begin position="32"/>
        <end position="43"/>
    </location>
</feature>
<evidence type="ECO:0000313" key="4">
    <source>
        <dbReference type="Proteomes" id="UP000827549"/>
    </source>
</evidence>
<feature type="transmembrane region" description="Helical" evidence="2">
    <location>
        <begin position="135"/>
        <end position="157"/>
    </location>
</feature>
<accession>A0AAF0YGZ2</accession>
<keyword evidence="4" id="KW-1185">Reference proteome</keyword>
<sequence>MPDEPSKPPPQQAQTYAQAAAEGTDNPPPYGQTENSISVTGISNGKGDGDAAAGPSGGAGAGAGPSSTHVNAVQAPPPAPAAFTHPAARPHHPHPHARAHNHAHGHLGRHRDVEAGVVLFIPEREIALSRARRRFFGALCWALVIYLVLASITGSTIHDVSRRGRHGHWDKRGVWHASSAMESGTTVV</sequence>
<dbReference type="AlphaFoldDB" id="A0AAF0YGZ2"/>
<evidence type="ECO:0000256" key="2">
    <source>
        <dbReference type="SAM" id="Phobius"/>
    </source>
</evidence>
<gene>
    <name evidence="3" type="ORF">LOC62_07G009712</name>
</gene>
<keyword evidence="2" id="KW-0472">Membrane</keyword>
<evidence type="ECO:0000256" key="1">
    <source>
        <dbReference type="SAM" id="MobiDB-lite"/>
    </source>
</evidence>
<feature type="compositionally biased region" description="Low complexity" evidence="1">
    <location>
        <begin position="12"/>
        <end position="21"/>
    </location>
</feature>
<feature type="region of interest" description="Disordered" evidence="1">
    <location>
        <begin position="1"/>
        <end position="107"/>
    </location>
</feature>
<protein>
    <submittedName>
        <fullName evidence="3">Uncharacterized protein</fullName>
    </submittedName>
</protein>
<dbReference type="EMBL" id="CP086720">
    <property type="protein sequence ID" value="WOO86227.1"/>
    <property type="molecule type" value="Genomic_DNA"/>
</dbReference>
<organism evidence="3 4">
    <name type="scientific">Vanrija pseudolonga</name>
    <dbReference type="NCBI Taxonomy" id="143232"/>
    <lineage>
        <taxon>Eukaryota</taxon>
        <taxon>Fungi</taxon>
        <taxon>Dikarya</taxon>
        <taxon>Basidiomycota</taxon>
        <taxon>Agaricomycotina</taxon>
        <taxon>Tremellomycetes</taxon>
        <taxon>Trichosporonales</taxon>
        <taxon>Trichosporonaceae</taxon>
        <taxon>Vanrija</taxon>
    </lineage>
</organism>
<feature type="compositionally biased region" description="Basic residues" evidence="1">
    <location>
        <begin position="88"/>
        <end position="107"/>
    </location>
</feature>
<evidence type="ECO:0000313" key="3">
    <source>
        <dbReference type="EMBL" id="WOO86227.1"/>
    </source>
</evidence>
<dbReference type="GeneID" id="87812873"/>
<name>A0AAF0YGZ2_9TREE</name>
<keyword evidence="2" id="KW-0812">Transmembrane</keyword>